<evidence type="ECO:0000259" key="1">
    <source>
        <dbReference type="Pfam" id="PF00501"/>
    </source>
</evidence>
<organism evidence="3 4">
    <name type="scientific">Ochrobactrum quorumnocens</name>
    <dbReference type="NCBI Taxonomy" id="271865"/>
    <lineage>
        <taxon>Bacteria</taxon>
        <taxon>Pseudomonadati</taxon>
        <taxon>Pseudomonadota</taxon>
        <taxon>Alphaproteobacteria</taxon>
        <taxon>Hyphomicrobiales</taxon>
        <taxon>Brucellaceae</taxon>
        <taxon>Brucella/Ochrobactrum group</taxon>
        <taxon>Ochrobactrum</taxon>
    </lineage>
</organism>
<dbReference type="Proteomes" id="UP000215256">
    <property type="component" value="Chromosome 2"/>
</dbReference>
<dbReference type="InterPro" id="IPR025110">
    <property type="entry name" value="AMP-bd_C"/>
</dbReference>
<dbReference type="InterPro" id="IPR050237">
    <property type="entry name" value="ATP-dep_AMP-bd_enzyme"/>
</dbReference>
<dbReference type="GO" id="GO:0016878">
    <property type="term" value="F:acid-thiol ligase activity"/>
    <property type="evidence" value="ECO:0007669"/>
    <property type="project" value="UniProtKB-ARBA"/>
</dbReference>
<dbReference type="PANTHER" id="PTHR43767:SF1">
    <property type="entry name" value="NONRIBOSOMAL PEPTIDE SYNTHASE PES1 (EUROFUNG)-RELATED"/>
    <property type="match status" value="1"/>
</dbReference>
<dbReference type="EMBL" id="CP022603">
    <property type="protein sequence ID" value="ASV84881.1"/>
    <property type="molecule type" value="Genomic_DNA"/>
</dbReference>
<dbReference type="InterPro" id="IPR045851">
    <property type="entry name" value="AMP-bd_C_sf"/>
</dbReference>
<gene>
    <name evidence="3" type="ORF">CES85_5685</name>
</gene>
<feature type="domain" description="AMP-dependent synthetase/ligase" evidence="1">
    <location>
        <begin position="50"/>
        <end position="265"/>
    </location>
</feature>
<dbReference type="KEGG" id="och:CES85_5685"/>
<feature type="domain" description="AMP-binding enzyme C-terminal" evidence="2">
    <location>
        <begin position="315"/>
        <end position="390"/>
    </location>
</feature>
<proteinExistence type="predicted"/>
<dbReference type="PROSITE" id="PS00455">
    <property type="entry name" value="AMP_BINDING"/>
    <property type="match status" value="1"/>
</dbReference>
<evidence type="ECO:0000313" key="4">
    <source>
        <dbReference type="Proteomes" id="UP000215256"/>
    </source>
</evidence>
<accession>A0A248UEQ0</accession>
<dbReference type="InterPro" id="IPR042099">
    <property type="entry name" value="ANL_N_sf"/>
</dbReference>
<dbReference type="InterPro" id="IPR000873">
    <property type="entry name" value="AMP-dep_synth/lig_dom"/>
</dbReference>
<reference evidence="3 4" key="1">
    <citation type="submission" date="2017-07" db="EMBL/GenBank/DDBJ databases">
        <title>Phylogenetic study on the rhizospheric bacterium Ochrobactrum sp. A44.</title>
        <authorList>
            <person name="Krzyzanowska D.M."/>
            <person name="Ossowicki A."/>
            <person name="Rajewska M."/>
            <person name="Maciag T."/>
            <person name="Kaczynski Z."/>
            <person name="Czerwicka M."/>
            <person name="Jafra S."/>
        </authorList>
    </citation>
    <scope>NUCLEOTIDE SEQUENCE [LARGE SCALE GENOMIC DNA]</scope>
    <source>
        <strain evidence="3 4">A44</strain>
    </source>
</reference>
<dbReference type="Gene3D" id="3.30.300.30">
    <property type="match status" value="1"/>
</dbReference>
<dbReference type="Pfam" id="PF13193">
    <property type="entry name" value="AMP-binding_C"/>
    <property type="match status" value="1"/>
</dbReference>
<name>A0A248UEQ0_9HYPH</name>
<dbReference type="Pfam" id="PF00501">
    <property type="entry name" value="AMP-binding"/>
    <property type="match status" value="1"/>
</dbReference>
<protein>
    <recommendedName>
        <fullName evidence="5">AMP-binding enzyme family protein</fullName>
    </recommendedName>
</protein>
<evidence type="ECO:0000313" key="3">
    <source>
        <dbReference type="EMBL" id="ASV84881.1"/>
    </source>
</evidence>
<dbReference type="AlphaFoldDB" id="A0A248UEQ0"/>
<dbReference type="PANTHER" id="PTHR43767">
    <property type="entry name" value="LONG-CHAIN-FATTY-ACID--COA LIGASE"/>
    <property type="match status" value="1"/>
</dbReference>
<evidence type="ECO:0008006" key="5">
    <source>
        <dbReference type="Google" id="ProtNLM"/>
    </source>
</evidence>
<sequence>MVIHADLYDRLVGLDLPHIKTVVVVGDIATQVLSVDHVLWQRLSSEAAIEPPAICARKPTDDMVYIYTSGTTGPSKAVRCSYRHHEIYADWYGRELDETDRCFLCLPMFHVGGTGWLYTMLVRGGSIAVVERFRTEDFWPAVKRMGATTCTFMAAMARFLFRQPATPDDADNPIRVACLVPYIPETEEFGKRFDVALFTGFAMSEVPGPLRTDVGTSNMNRAGVAASPDWQLRLFDADGYDVPQGSIGELVVRHTEPAGITRGYLHMPEATAEAWTDGWFHTGDLFKIDAEGNYHFVDRNKDALRRRGENISSIEVEAEINQHPAVSESAIIGVPSTEMEDDVFAYVVKKAGANVSHEEIFDFLVDRMPHFMVPRYIEFIDQLPRTPNYKVAKGELRKLERGQQTWDRQQAGIKLSSKGVMKSQPTIEPANLAANG</sequence>
<dbReference type="InterPro" id="IPR020845">
    <property type="entry name" value="AMP-binding_CS"/>
</dbReference>
<evidence type="ECO:0000259" key="2">
    <source>
        <dbReference type="Pfam" id="PF13193"/>
    </source>
</evidence>
<dbReference type="Gene3D" id="3.40.50.12780">
    <property type="entry name" value="N-terminal domain of ligase-like"/>
    <property type="match status" value="1"/>
</dbReference>
<dbReference type="SUPFAM" id="SSF56801">
    <property type="entry name" value="Acetyl-CoA synthetase-like"/>
    <property type="match status" value="1"/>
</dbReference>